<feature type="region of interest" description="Disordered" evidence="1">
    <location>
        <begin position="71"/>
        <end position="100"/>
    </location>
</feature>
<accession>A0A1E1IY03</accession>
<feature type="compositionally biased region" description="Polar residues" evidence="1">
    <location>
        <begin position="75"/>
        <end position="84"/>
    </location>
</feature>
<proteinExistence type="predicted"/>
<dbReference type="EMBL" id="CALQ01001001">
    <property type="protein sequence ID" value="CCM16088.1"/>
    <property type="molecule type" value="Genomic_DNA"/>
</dbReference>
<dbReference type="AlphaFoldDB" id="A0A1E1IY03"/>
<protein>
    <submittedName>
        <fullName evidence="2">Uncharacterized protein</fullName>
    </submittedName>
</protein>
<evidence type="ECO:0000256" key="1">
    <source>
        <dbReference type="SAM" id="MobiDB-lite"/>
    </source>
</evidence>
<sequence length="100" mass="11165">MSRFLKNLIYKTFISEASKTPLVQRAAEKAARMERNFTGEKLGLWFGATVREVSNDIRSSYKILYAYLNPGAATPQPQSLSTANKRVRIAGDDTTPPKGR</sequence>
<organism evidence="2">
    <name type="scientific">Leishmania guyanensis</name>
    <dbReference type="NCBI Taxonomy" id="5670"/>
    <lineage>
        <taxon>Eukaryota</taxon>
        <taxon>Discoba</taxon>
        <taxon>Euglenozoa</taxon>
        <taxon>Kinetoplastea</taxon>
        <taxon>Metakinetoplastina</taxon>
        <taxon>Trypanosomatida</taxon>
        <taxon>Trypanosomatidae</taxon>
        <taxon>Leishmaniinae</taxon>
        <taxon>Leishmania</taxon>
        <taxon>Leishmania guyanensis species complex</taxon>
    </lineage>
</organism>
<name>A0A1E1IY03_LEIGU</name>
<gene>
    <name evidence="2" type="primary">LgM4147LRVhigh.25.01220.00410</name>
    <name evidence="2" type="ORF">BN36_2535980</name>
</gene>
<reference evidence="2" key="1">
    <citation type="submission" date="2012-08" db="EMBL/GenBank/DDBJ databases">
        <title>Comparative genomics of metastatic and non-metastatic Leishmania guyanensis provides insights into polygenic factors involved in Leishmania RNA virus infection.</title>
        <authorList>
            <person name="Smith D."/>
            <person name="Hertz-Fowler C."/>
            <person name="Martin R."/>
            <person name="Dickens N."/>
            <person name="Fasel N."/>
            <person name="Falquet L."/>
            <person name="Beverley S."/>
            <person name="Zangger H."/>
            <person name="Calderon-Copete S."/>
            <person name="Mottram J."/>
            <person name="Xenarios I."/>
        </authorList>
    </citation>
    <scope>NUCLEOTIDE SEQUENCE</scope>
    <source>
        <strain evidence="2">MHOM/BR/75/M4147/SSU:IR2SAT-LUC</strain>
    </source>
</reference>
<evidence type="ECO:0000313" key="2">
    <source>
        <dbReference type="EMBL" id="CCM16088.1"/>
    </source>
</evidence>